<keyword evidence="1" id="KW-0597">Phosphoprotein</keyword>
<dbReference type="SUPFAM" id="SSF47226">
    <property type="entry name" value="Histidine-containing phosphotransfer domain, HPT domain"/>
    <property type="match status" value="1"/>
</dbReference>
<dbReference type="GO" id="GO:0000160">
    <property type="term" value="P:phosphorelay signal transduction system"/>
    <property type="evidence" value="ECO:0007669"/>
    <property type="project" value="InterPro"/>
</dbReference>
<dbReference type="InterPro" id="IPR008207">
    <property type="entry name" value="Sig_transdc_His_kin_Hpt_dom"/>
</dbReference>
<dbReference type="Pfam" id="PF01627">
    <property type="entry name" value="Hpt"/>
    <property type="match status" value="1"/>
</dbReference>
<dbReference type="AlphaFoldDB" id="A0A1V1PCK4"/>
<reference evidence="4" key="1">
    <citation type="submission" date="2012-11" db="EMBL/GenBank/DDBJ databases">
        <authorList>
            <person name="Lucero-Rivera Y.E."/>
            <person name="Tovar-Ramirez D."/>
        </authorList>
    </citation>
    <scope>NUCLEOTIDE SEQUENCE [LARGE SCALE GENOMIC DNA]</scope>
    <source>
        <strain evidence="4">Araruama</strain>
    </source>
</reference>
<comment type="caution">
    <text evidence="3">The sequence shown here is derived from an EMBL/GenBank/DDBJ whole genome shotgun (WGS) entry which is preliminary data.</text>
</comment>
<organism evidence="3 4">
    <name type="scientific">Candidatus Magnetoglobus multicellularis str. Araruama</name>
    <dbReference type="NCBI Taxonomy" id="890399"/>
    <lineage>
        <taxon>Bacteria</taxon>
        <taxon>Pseudomonadati</taxon>
        <taxon>Thermodesulfobacteriota</taxon>
        <taxon>Desulfobacteria</taxon>
        <taxon>Desulfobacterales</taxon>
        <taxon>Desulfobacteraceae</taxon>
        <taxon>Candidatus Magnetoglobus</taxon>
    </lineage>
</organism>
<protein>
    <recommendedName>
        <fullName evidence="2">HPt domain-containing protein</fullName>
    </recommendedName>
</protein>
<dbReference type="PROSITE" id="PS50894">
    <property type="entry name" value="HPT"/>
    <property type="match status" value="1"/>
</dbReference>
<feature type="modified residue" description="Phosphohistidine" evidence="1">
    <location>
        <position position="17"/>
    </location>
</feature>
<dbReference type="Gene3D" id="1.20.120.160">
    <property type="entry name" value="HPT domain"/>
    <property type="match status" value="1"/>
</dbReference>
<gene>
    <name evidence="3" type="ORF">OMM_07456</name>
</gene>
<dbReference type="Proteomes" id="UP000189670">
    <property type="component" value="Unassembled WGS sequence"/>
</dbReference>
<evidence type="ECO:0000313" key="4">
    <source>
        <dbReference type="Proteomes" id="UP000189670"/>
    </source>
</evidence>
<dbReference type="InterPro" id="IPR036641">
    <property type="entry name" value="HPT_dom_sf"/>
</dbReference>
<evidence type="ECO:0000256" key="1">
    <source>
        <dbReference type="PROSITE-ProRule" id="PRU00110"/>
    </source>
</evidence>
<proteinExistence type="predicted"/>
<name>A0A1V1PCK4_9BACT</name>
<dbReference type="EMBL" id="ATBP01000138">
    <property type="protein sequence ID" value="ETR72528.1"/>
    <property type="molecule type" value="Genomic_DNA"/>
</dbReference>
<feature type="domain" description="HPt" evidence="2">
    <location>
        <begin position="1"/>
        <end position="79"/>
    </location>
</feature>
<accession>A0A1V1PCK4</accession>
<sequence length="79" mass="9044">MKAFEQNNLKDMLLHAHNIKSDAAAIGAMQLRDISQLVEFDAQKSKLTEKRIQSMSLCFDQTEIEIQKLLTTLKSNLHE</sequence>
<evidence type="ECO:0000313" key="3">
    <source>
        <dbReference type="EMBL" id="ETR72528.1"/>
    </source>
</evidence>
<dbReference type="GO" id="GO:0004672">
    <property type="term" value="F:protein kinase activity"/>
    <property type="evidence" value="ECO:0007669"/>
    <property type="project" value="UniProtKB-ARBA"/>
</dbReference>
<evidence type="ECO:0000259" key="2">
    <source>
        <dbReference type="PROSITE" id="PS50894"/>
    </source>
</evidence>